<dbReference type="GO" id="GO:0000245">
    <property type="term" value="P:spliceosomal complex assembly"/>
    <property type="evidence" value="ECO:0007669"/>
    <property type="project" value="UniProtKB-UniRule"/>
</dbReference>
<dbReference type="STRING" id="299467.A0A443SEM2"/>
<dbReference type="EMBL" id="NCKV01003200">
    <property type="protein sequence ID" value="RWS25961.1"/>
    <property type="molecule type" value="Genomic_DNA"/>
</dbReference>
<dbReference type="AlphaFoldDB" id="A0A443SEM2"/>
<protein>
    <recommendedName>
        <fullName evidence="6 7">Gem-associated protein 2</fullName>
    </recommendedName>
</protein>
<dbReference type="InterPro" id="IPR035426">
    <property type="entry name" value="Gemin2/Brr1"/>
</dbReference>
<evidence type="ECO:0000256" key="6">
    <source>
        <dbReference type="ARBA" id="ARBA00047179"/>
    </source>
</evidence>
<dbReference type="GO" id="GO:0005681">
    <property type="term" value="C:spliceosomal complex"/>
    <property type="evidence" value="ECO:0007669"/>
    <property type="project" value="UniProtKB-UniRule"/>
</dbReference>
<evidence type="ECO:0000256" key="2">
    <source>
        <dbReference type="ARBA" id="ARBA00022490"/>
    </source>
</evidence>
<dbReference type="PANTHER" id="PTHR12794:SF0">
    <property type="entry name" value="GEM-ASSOCIATED PROTEIN 2"/>
    <property type="match status" value="1"/>
</dbReference>
<name>A0A443SEM2_9ACAR</name>
<dbReference type="Pfam" id="PF04938">
    <property type="entry name" value="SIP1"/>
    <property type="match status" value="1"/>
</dbReference>
<dbReference type="Proteomes" id="UP000288716">
    <property type="component" value="Unassembled WGS sequence"/>
</dbReference>
<keyword evidence="3 7" id="KW-0507">mRNA processing</keyword>
<evidence type="ECO:0000256" key="5">
    <source>
        <dbReference type="ARBA" id="ARBA00025758"/>
    </source>
</evidence>
<dbReference type="VEuPathDB" id="VectorBase:LDEU006079"/>
<evidence type="ECO:0000256" key="7">
    <source>
        <dbReference type="PIRNR" id="PIRNR038038"/>
    </source>
</evidence>
<dbReference type="InterPro" id="IPR017364">
    <property type="entry name" value="GEMIN2"/>
</dbReference>
<keyword evidence="4 7" id="KW-0508">mRNA splicing</keyword>
<comment type="similarity">
    <text evidence="5 7">Belongs to the gemin-2 family.</text>
</comment>
<comment type="subunit">
    <text evidence="7">Part of the core SMN complex.</text>
</comment>
<evidence type="ECO:0000256" key="3">
    <source>
        <dbReference type="ARBA" id="ARBA00022664"/>
    </source>
</evidence>
<keyword evidence="9" id="KW-1185">Reference proteome</keyword>
<organism evidence="8 9">
    <name type="scientific">Leptotrombidium deliense</name>
    <dbReference type="NCBI Taxonomy" id="299467"/>
    <lineage>
        <taxon>Eukaryota</taxon>
        <taxon>Metazoa</taxon>
        <taxon>Ecdysozoa</taxon>
        <taxon>Arthropoda</taxon>
        <taxon>Chelicerata</taxon>
        <taxon>Arachnida</taxon>
        <taxon>Acari</taxon>
        <taxon>Acariformes</taxon>
        <taxon>Trombidiformes</taxon>
        <taxon>Prostigmata</taxon>
        <taxon>Anystina</taxon>
        <taxon>Parasitengona</taxon>
        <taxon>Trombiculoidea</taxon>
        <taxon>Trombiculidae</taxon>
        <taxon>Leptotrombidium</taxon>
    </lineage>
</organism>
<evidence type="ECO:0000256" key="1">
    <source>
        <dbReference type="ARBA" id="ARBA00004496"/>
    </source>
</evidence>
<dbReference type="Gene3D" id="1.20.58.1070">
    <property type="match status" value="1"/>
</dbReference>
<keyword evidence="2 7" id="KW-0963">Cytoplasm</keyword>
<sequence>MDFGDDESDGDEGGMAPVLPVASFKKFDPCVPPGSGMDYLRRVQLEASRCPDVVIATIDQNKFKTLQTAQFDDNNGFIACPEHLKPPIEWQTHQVAEFSNLRFKISNIRKKLDCEEIQNRFVQNSSLFEELLKIKGRHIDQQVTFFETHEPVLSVMLRLSQHDIYKMLIDHFKYIQHAHYSYKRGLWIYALLVCLQKPLQSEVYSALRDISRSVSIQRSSESLILDSEIVNSLNLIICIIGRYFNQLDMIDQ</sequence>
<comment type="caution">
    <text evidence="8">The sequence shown here is derived from an EMBL/GenBank/DDBJ whole genome shotgun (WGS) entry which is preliminary data.</text>
</comment>
<dbReference type="PIRSF" id="PIRSF038038">
    <property type="entry name" value="SMN_Gemin2"/>
    <property type="match status" value="1"/>
</dbReference>
<dbReference type="GO" id="GO:0032797">
    <property type="term" value="C:SMN complex"/>
    <property type="evidence" value="ECO:0007669"/>
    <property type="project" value="UniProtKB-UniRule"/>
</dbReference>
<comment type="subcellular location">
    <subcellularLocation>
        <location evidence="1">Cytoplasm</location>
    </subcellularLocation>
</comment>
<evidence type="ECO:0000256" key="4">
    <source>
        <dbReference type="ARBA" id="ARBA00023187"/>
    </source>
</evidence>
<comment type="function">
    <text evidence="7">The SMN complex catalyzes the assembly of small nuclear ribonucleoproteins (snRNPs), the building blocks of the spliceosome, and thereby plays an important role in the splicing of cellular pre-mRNAs.</text>
</comment>
<dbReference type="GO" id="GO:0000387">
    <property type="term" value="P:spliceosomal snRNP assembly"/>
    <property type="evidence" value="ECO:0007669"/>
    <property type="project" value="UniProtKB-UniRule"/>
</dbReference>
<dbReference type="OrthoDB" id="428895at2759"/>
<dbReference type="PANTHER" id="PTHR12794">
    <property type="entry name" value="GEMIN2"/>
    <property type="match status" value="1"/>
</dbReference>
<accession>A0A443SEM2</accession>
<evidence type="ECO:0000313" key="9">
    <source>
        <dbReference type="Proteomes" id="UP000288716"/>
    </source>
</evidence>
<proteinExistence type="inferred from homology"/>
<gene>
    <name evidence="8" type="ORF">B4U80_02416</name>
</gene>
<evidence type="ECO:0000313" key="8">
    <source>
        <dbReference type="EMBL" id="RWS25961.1"/>
    </source>
</evidence>
<reference evidence="8 9" key="1">
    <citation type="journal article" date="2018" name="Gigascience">
        <title>Genomes of trombidid mites reveal novel predicted allergens and laterally-transferred genes associated with secondary metabolism.</title>
        <authorList>
            <person name="Dong X."/>
            <person name="Chaisiri K."/>
            <person name="Xia D."/>
            <person name="Armstrong S.D."/>
            <person name="Fang Y."/>
            <person name="Donnelly M.J."/>
            <person name="Kadowaki T."/>
            <person name="McGarry J.W."/>
            <person name="Darby A.C."/>
            <person name="Makepeace B.L."/>
        </authorList>
    </citation>
    <scope>NUCLEOTIDE SEQUENCE [LARGE SCALE GENOMIC DNA]</scope>
    <source>
        <strain evidence="8">UoL-UT</strain>
    </source>
</reference>